<comment type="similarity">
    <text evidence="2">Belongs to the UPF0324 family.</text>
</comment>
<evidence type="ECO:0000256" key="6">
    <source>
        <dbReference type="ARBA" id="ARBA00023136"/>
    </source>
</evidence>
<feature type="transmembrane region" description="Helical" evidence="7">
    <location>
        <begin position="234"/>
        <end position="255"/>
    </location>
</feature>
<feature type="transmembrane region" description="Helical" evidence="7">
    <location>
        <begin position="261"/>
        <end position="282"/>
    </location>
</feature>
<sequence length="316" mass="31282">MLLSVAVAGVALAVSTAVPLLGPLLVALVIGVAVANTPGVSRHVVGTAPRLDKLLLRGGIVLLGLKIAVGDVLALGVSGIVVVLATVVTTYAVTQVVGRALGLERSLVTLVAAGFSICGAAAIAAVESSIRARPKDVALAVALVTVFGTVMIGAVPALGHVLGLTDEQTAIWAGASIHEVAQVIAAASLIGAGGATVLAAATTVKLARVALLAPVQVVSARMCRSADATRRGPLVPLFLLGFLAAVVVRSTGVLPPSVLDVAGTLTTVLLSAAMFGLGTGIVARHLWPVPARALLLATISTLVAASVALALVTLLV</sequence>
<proteinExistence type="inferred from homology"/>
<keyword evidence="9" id="KW-1185">Reference proteome</keyword>
<feature type="transmembrane region" description="Helical" evidence="7">
    <location>
        <begin position="138"/>
        <end position="160"/>
    </location>
</feature>
<evidence type="ECO:0000313" key="9">
    <source>
        <dbReference type="Proteomes" id="UP000649289"/>
    </source>
</evidence>
<dbReference type="RefSeq" id="WP_344056966.1">
    <property type="nucleotide sequence ID" value="NZ_BAAAPA010000003.1"/>
</dbReference>
<feature type="transmembrane region" description="Helical" evidence="7">
    <location>
        <begin position="107"/>
        <end position="126"/>
    </location>
</feature>
<reference evidence="8 9" key="1">
    <citation type="submission" date="2020-09" db="EMBL/GenBank/DDBJ databases">
        <title>novel species in genus Nocardioides.</title>
        <authorList>
            <person name="Zhang G."/>
        </authorList>
    </citation>
    <scope>NUCLEOTIDE SEQUENCE [LARGE SCALE GENOMIC DNA]</scope>
    <source>
        <strain evidence="8 9">19197</strain>
    </source>
</reference>
<feature type="transmembrane region" description="Helical" evidence="7">
    <location>
        <begin position="294"/>
        <end position="315"/>
    </location>
</feature>
<protein>
    <submittedName>
        <fullName evidence="8">Sulfate exporter family transporter</fullName>
    </submittedName>
</protein>
<evidence type="ECO:0000256" key="3">
    <source>
        <dbReference type="ARBA" id="ARBA00022475"/>
    </source>
</evidence>
<dbReference type="Proteomes" id="UP000649289">
    <property type="component" value="Unassembled WGS sequence"/>
</dbReference>
<organism evidence="8 9">
    <name type="scientific">Nocardioides hwasunensis</name>
    <dbReference type="NCBI Taxonomy" id="397258"/>
    <lineage>
        <taxon>Bacteria</taxon>
        <taxon>Bacillati</taxon>
        <taxon>Actinomycetota</taxon>
        <taxon>Actinomycetes</taxon>
        <taxon>Propionibacteriales</taxon>
        <taxon>Nocardioidaceae</taxon>
        <taxon>Nocardioides</taxon>
    </lineage>
</organism>
<evidence type="ECO:0000256" key="1">
    <source>
        <dbReference type="ARBA" id="ARBA00004651"/>
    </source>
</evidence>
<feature type="transmembrane region" description="Helical" evidence="7">
    <location>
        <begin position="60"/>
        <end position="87"/>
    </location>
</feature>
<keyword evidence="4 7" id="KW-0812">Transmembrane</keyword>
<comment type="caution">
    <text evidence="8">The sequence shown here is derived from an EMBL/GenBank/DDBJ whole genome shotgun (WGS) entry which is preliminary data.</text>
</comment>
<dbReference type="InterPro" id="IPR018383">
    <property type="entry name" value="UPF0324_pro"/>
</dbReference>
<gene>
    <name evidence="8" type="ORF">IEZ25_06545</name>
</gene>
<evidence type="ECO:0000256" key="7">
    <source>
        <dbReference type="SAM" id="Phobius"/>
    </source>
</evidence>
<dbReference type="PANTHER" id="PTHR30106:SF2">
    <property type="entry name" value="UPF0324 INNER MEMBRANE PROTEIN YEIH"/>
    <property type="match status" value="1"/>
</dbReference>
<evidence type="ECO:0000313" key="8">
    <source>
        <dbReference type="EMBL" id="MBD3914269.1"/>
    </source>
</evidence>
<keyword evidence="3" id="KW-1003">Cell membrane</keyword>
<comment type="subcellular location">
    <subcellularLocation>
        <location evidence="1">Cell membrane</location>
        <topology evidence="1">Multi-pass membrane protein</topology>
    </subcellularLocation>
</comment>
<evidence type="ECO:0000256" key="4">
    <source>
        <dbReference type="ARBA" id="ARBA00022692"/>
    </source>
</evidence>
<keyword evidence="6 7" id="KW-0472">Membrane</keyword>
<dbReference type="EMBL" id="JACXYY010000002">
    <property type="protein sequence ID" value="MBD3914269.1"/>
    <property type="molecule type" value="Genomic_DNA"/>
</dbReference>
<evidence type="ECO:0000256" key="5">
    <source>
        <dbReference type="ARBA" id="ARBA00022989"/>
    </source>
</evidence>
<evidence type="ECO:0000256" key="2">
    <source>
        <dbReference type="ARBA" id="ARBA00007977"/>
    </source>
</evidence>
<dbReference type="PANTHER" id="PTHR30106">
    <property type="entry name" value="INNER MEMBRANE PROTEIN YEIH-RELATED"/>
    <property type="match status" value="1"/>
</dbReference>
<feature type="transmembrane region" description="Helical" evidence="7">
    <location>
        <begin position="180"/>
        <end position="201"/>
    </location>
</feature>
<dbReference type="Pfam" id="PF03601">
    <property type="entry name" value="Cons_hypoth698"/>
    <property type="match status" value="1"/>
</dbReference>
<name>A0ABR8MJK5_9ACTN</name>
<accession>A0ABR8MJK5</accession>
<keyword evidence="5 7" id="KW-1133">Transmembrane helix</keyword>